<name>A0A7Z8JW66_9CELL</name>
<proteinExistence type="predicted"/>
<accession>A0A7Z8JW66</accession>
<comment type="caution">
    <text evidence="3">The sequence shown here is derived from an EMBL/GenBank/DDBJ whole genome shotgun (WGS) entry which is preliminary data.</text>
</comment>
<evidence type="ECO:0000313" key="4">
    <source>
        <dbReference type="Proteomes" id="UP000308121"/>
    </source>
</evidence>
<dbReference type="InterPro" id="IPR058407">
    <property type="entry name" value="DUF8094"/>
</dbReference>
<evidence type="ECO:0000259" key="2">
    <source>
        <dbReference type="Pfam" id="PF26366"/>
    </source>
</evidence>
<organism evidence="3 4">
    <name type="scientific">Cellulomonas hominis</name>
    <dbReference type="NCBI Taxonomy" id="156981"/>
    <lineage>
        <taxon>Bacteria</taxon>
        <taxon>Bacillati</taxon>
        <taxon>Actinomycetota</taxon>
        <taxon>Actinomycetes</taxon>
        <taxon>Micrococcales</taxon>
        <taxon>Cellulomonadaceae</taxon>
        <taxon>Cellulomonas</taxon>
    </lineage>
</organism>
<evidence type="ECO:0000313" key="3">
    <source>
        <dbReference type="EMBL" id="TKR21946.1"/>
    </source>
</evidence>
<gene>
    <name evidence="3" type="ORF">FA014_19060</name>
</gene>
<dbReference type="PROSITE" id="PS51257">
    <property type="entry name" value="PROKAR_LIPOPROTEIN"/>
    <property type="match status" value="1"/>
</dbReference>
<dbReference type="Proteomes" id="UP000308121">
    <property type="component" value="Unassembled WGS sequence"/>
</dbReference>
<protein>
    <recommendedName>
        <fullName evidence="2">DUF8094 domain-containing protein</fullName>
    </recommendedName>
</protein>
<reference evidence="3 4" key="1">
    <citation type="submission" date="2019-05" db="EMBL/GenBank/DDBJ databases">
        <title>Genome sequence of Cellulomonas hominis strain CS1.</title>
        <authorList>
            <person name="Belmont J."/>
            <person name="Maclea K.S."/>
        </authorList>
    </citation>
    <scope>NUCLEOTIDE SEQUENCE [LARGE SCALE GENOMIC DNA]</scope>
    <source>
        <strain evidence="3 4">CS1</strain>
    </source>
</reference>
<dbReference type="EMBL" id="SZYE01000295">
    <property type="protein sequence ID" value="TKR21946.1"/>
    <property type="molecule type" value="Genomic_DNA"/>
</dbReference>
<sequence length="343" mass="35259">MTARTTGHRPGSARLRRRLAATAIALVAALGLAACADPVPEPTPDAVPAVPPPALTVAQSTDVLDQVGTVLAAGDQALDPAGLGSRLLGPALAIRSAEYVRATATNGERPPVTIPTTAQTLITPDTTSWPRTQMVVTEQPADLQAPLLLVLVQNGPREPYRLWSWARLGPAVQMPLTATPEEGSEPVAADDDSLLLTPTEALAQYADVLTNGDASAAAATFPADFFRTAITEARNQTTASLQAVATVAETVAPVEGAVMALRTADGGAIVVGQLSTVTTITLSQGSITLNDPFDAALAGKTSVSKNLVRTWTDVVAMYVPPTGGGEQVTVLAAEHARTAVTGE</sequence>
<feature type="domain" description="DUF8094" evidence="2">
    <location>
        <begin position="53"/>
        <end position="342"/>
    </location>
</feature>
<dbReference type="RefSeq" id="WP_154731177.1">
    <property type="nucleotide sequence ID" value="NZ_SZYE01000295.1"/>
</dbReference>
<evidence type="ECO:0000256" key="1">
    <source>
        <dbReference type="SAM" id="SignalP"/>
    </source>
</evidence>
<dbReference type="OrthoDB" id="3266092at2"/>
<feature type="chain" id="PRO_5030947694" description="DUF8094 domain-containing protein" evidence="1">
    <location>
        <begin position="37"/>
        <end position="343"/>
    </location>
</feature>
<dbReference type="AlphaFoldDB" id="A0A7Z8JW66"/>
<dbReference type="Pfam" id="PF26366">
    <property type="entry name" value="DUF8094"/>
    <property type="match status" value="1"/>
</dbReference>
<feature type="signal peptide" evidence="1">
    <location>
        <begin position="1"/>
        <end position="36"/>
    </location>
</feature>
<keyword evidence="1" id="KW-0732">Signal</keyword>